<gene>
    <name evidence="1" type="ORF">SUNI508_01700</name>
</gene>
<dbReference type="Gene3D" id="1.20.1290.10">
    <property type="entry name" value="AhpD-like"/>
    <property type="match status" value="1"/>
</dbReference>
<dbReference type="InterPro" id="IPR029032">
    <property type="entry name" value="AhpD-like"/>
</dbReference>
<protein>
    <recommendedName>
        <fullName evidence="3">Carboxymuconolactone decarboxylase-like domain-containing protein</fullName>
    </recommendedName>
</protein>
<proteinExistence type="predicted"/>
<accession>A0ABR2UNS3</accession>
<evidence type="ECO:0008006" key="3">
    <source>
        <dbReference type="Google" id="ProtNLM"/>
    </source>
</evidence>
<dbReference type="PANTHER" id="PTHR28180">
    <property type="entry name" value="CONSERVED MITOCHONDRIAL PROTEIN-RELATED"/>
    <property type="match status" value="1"/>
</dbReference>
<organism evidence="1 2">
    <name type="scientific">Seiridium unicorne</name>
    <dbReference type="NCBI Taxonomy" id="138068"/>
    <lineage>
        <taxon>Eukaryota</taxon>
        <taxon>Fungi</taxon>
        <taxon>Dikarya</taxon>
        <taxon>Ascomycota</taxon>
        <taxon>Pezizomycotina</taxon>
        <taxon>Sordariomycetes</taxon>
        <taxon>Xylariomycetidae</taxon>
        <taxon>Amphisphaeriales</taxon>
        <taxon>Sporocadaceae</taxon>
        <taxon>Seiridium</taxon>
    </lineage>
</organism>
<name>A0ABR2UNS3_9PEZI</name>
<evidence type="ECO:0000313" key="1">
    <source>
        <dbReference type="EMBL" id="KAK9416283.1"/>
    </source>
</evidence>
<dbReference type="InterPro" id="IPR052999">
    <property type="entry name" value="PTS1_Protein"/>
</dbReference>
<dbReference type="SUPFAM" id="SSF69118">
    <property type="entry name" value="AhpD-like"/>
    <property type="match status" value="1"/>
</dbReference>
<dbReference type="Proteomes" id="UP001408356">
    <property type="component" value="Unassembled WGS sequence"/>
</dbReference>
<reference evidence="1 2" key="1">
    <citation type="journal article" date="2024" name="J. Plant Pathol.">
        <title>Sequence and assembly of the genome of Seiridium unicorne, isolate CBS 538.82, causal agent of cypress canker disease.</title>
        <authorList>
            <person name="Scali E."/>
            <person name="Rocca G.D."/>
            <person name="Danti R."/>
            <person name="Garbelotto M."/>
            <person name="Barberini S."/>
            <person name="Baroncelli R."/>
            <person name="Emiliani G."/>
        </authorList>
    </citation>
    <scope>NUCLEOTIDE SEQUENCE [LARGE SCALE GENOMIC DNA]</scope>
    <source>
        <strain evidence="1 2">BM-138-508</strain>
    </source>
</reference>
<keyword evidence="2" id="KW-1185">Reference proteome</keyword>
<dbReference type="EMBL" id="JARVKF010000407">
    <property type="protein sequence ID" value="KAK9416283.1"/>
    <property type="molecule type" value="Genomic_DNA"/>
</dbReference>
<sequence>MAPETARALVDRVANRRKDDLWYCELIIGFAACNHGDLAGLVYKKALELAADQAARRKIWSRIRETILKALFPLGQARLLAAELALFNVLQPDDIEQDGPLRNWKNDGLGREKTLDWLTTIAGTEFTDRFITMADECCPDLSHFLVTMATGHVMTEDRVLNMVETERLILIALTAQGVGWWAQSHMRALIRLGGTKEMAHTANDLALEIAGAFDPKVEGIANIDKICDSAV</sequence>
<comment type="caution">
    <text evidence="1">The sequence shown here is derived from an EMBL/GenBank/DDBJ whole genome shotgun (WGS) entry which is preliminary data.</text>
</comment>
<evidence type="ECO:0000313" key="2">
    <source>
        <dbReference type="Proteomes" id="UP001408356"/>
    </source>
</evidence>